<dbReference type="Gene3D" id="3.40.250.10">
    <property type="entry name" value="Rhodanese-like domain"/>
    <property type="match status" value="1"/>
</dbReference>
<dbReference type="STRING" id="1169540.A0A0G4F6M2"/>
<evidence type="ECO:0000259" key="1">
    <source>
        <dbReference type="PROSITE" id="PS50206"/>
    </source>
</evidence>
<sequence>MAIRCAGVTAARCARYSHRCALGPAVGDVPRLHGRRSLGCHPSAFLPEAPRPHTFFVRPSAARRWFSAKDGAESEVPVISKEELKDVIAKGCKPAADESFVIVDVRDPWEIRDHGKIDNAVNIPLADIPTAFHFDDEAWEDRFDFPKPKSSDTLVFYCRAGIRAESAAKLAQREGFKVRHYKGSYIDWFGKTYPIGD</sequence>
<dbReference type="Pfam" id="PF00581">
    <property type="entry name" value="Rhodanese"/>
    <property type="match status" value="1"/>
</dbReference>
<accession>A0A0G4F6M2</accession>
<protein>
    <recommendedName>
        <fullName evidence="1">Rhodanese domain-containing protein</fullName>
    </recommendedName>
</protein>
<dbReference type="Proteomes" id="UP000041254">
    <property type="component" value="Unassembled WGS sequence"/>
</dbReference>
<feature type="domain" description="Rhodanese" evidence="1">
    <location>
        <begin position="96"/>
        <end position="197"/>
    </location>
</feature>
<organism evidence="2 3">
    <name type="scientific">Vitrella brassicaformis (strain CCMP3155)</name>
    <dbReference type="NCBI Taxonomy" id="1169540"/>
    <lineage>
        <taxon>Eukaryota</taxon>
        <taxon>Sar</taxon>
        <taxon>Alveolata</taxon>
        <taxon>Colpodellida</taxon>
        <taxon>Vitrellaceae</taxon>
        <taxon>Vitrella</taxon>
    </lineage>
</organism>
<dbReference type="InterPro" id="IPR001763">
    <property type="entry name" value="Rhodanese-like_dom"/>
</dbReference>
<dbReference type="InParanoid" id="A0A0G4F6M2"/>
<dbReference type="AlphaFoldDB" id="A0A0G4F6M2"/>
<gene>
    <name evidence="2" type="ORF">Vbra_14586</name>
</gene>
<dbReference type="SMART" id="SM00450">
    <property type="entry name" value="RHOD"/>
    <property type="match status" value="1"/>
</dbReference>
<proteinExistence type="predicted"/>
<dbReference type="OrthoDB" id="566238at2759"/>
<dbReference type="PhylomeDB" id="A0A0G4F6M2"/>
<dbReference type="VEuPathDB" id="CryptoDB:Vbra_14586"/>
<evidence type="ECO:0000313" key="2">
    <source>
        <dbReference type="EMBL" id="CEM08071.1"/>
    </source>
</evidence>
<dbReference type="InterPro" id="IPR036873">
    <property type="entry name" value="Rhodanese-like_dom_sf"/>
</dbReference>
<dbReference type="PROSITE" id="PS50206">
    <property type="entry name" value="RHODANESE_3"/>
    <property type="match status" value="1"/>
</dbReference>
<reference evidence="2 3" key="1">
    <citation type="submission" date="2014-11" db="EMBL/GenBank/DDBJ databases">
        <authorList>
            <person name="Zhu J."/>
            <person name="Qi W."/>
            <person name="Song R."/>
        </authorList>
    </citation>
    <scope>NUCLEOTIDE SEQUENCE [LARGE SCALE GENOMIC DNA]</scope>
</reference>
<dbReference type="OMA" id="CARYSHR"/>
<dbReference type="PANTHER" id="PTHR44086">
    <property type="entry name" value="THIOSULFATE SULFURTRANSFERASE RDL2, MITOCHONDRIAL-RELATED"/>
    <property type="match status" value="1"/>
</dbReference>
<dbReference type="GO" id="GO:0005739">
    <property type="term" value="C:mitochondrion"/>
    <property type="evidence" value="ECO:0007669"/>
    <property type="project" value="TreeGrafter"/>
</dbReference>
<dbReference type="GO" id="GO:0004792">
    <property type="term" value="F:thiosulfate-cyanide sulfurtransferase activity"/>
    <property type="evidence" value="ECO:0007669"/>
    <property type="project" value="TreeGrafter"/>
</dbReference>
<keyword evidence="3" id="KW-1185">Reference proteome</keyword>
<dbReference type="EMBL" id="CDMY01000383">
    <property type="protein sequence ID" value="CEM08071.1"/>
    <property type="molecule type" value="Genomic_DNA"/>
</dbReference>
<evidence type="ECO:0000313" key="3">
    <source>
        <dbReference type="Proteomes" id="UP000041254"/>
    </source>
</evidence>
<dbReference type="PANTHER" id="PTHR44086:SF10">
    <property type="entry name" value="THIOSULFATE SULFURTRANSFERASE_RHODANESE-LIKE DOMAIN-CONTAINING PROTEIN 3"/>
    <property type="match status" value="1"/>
</dbReference>
<dbReference type="SUPFAM" id="SSF52821">
    <property type="entry name" value="Rhodanese/Cell cycle control phosphatase"/>
    <property type="match status" value="1"/>
</dbReference>
<name>A0A0G4F6M2_VITBC</name>